<dbReference type="Gene3D" id="1.20.120.1770">
    <property type="match status" value="1"/>
</dbReference>
<feature type="compositionally biased region" description="Polar residues" evidence="7">
    <location>
        <begin position="340"/>
        <end position="353"/>
    </location>
</feature>
<feature type="chain" id="PRO_5046610273" description="Cytochrome b561 domain-containing protein" evidence="9">
    <location>
        <begin position="22"/>
        <end position="372"/>
    </location>
</feature>
<evidence type="ECO:0000313" key="11">
    <source>
        <dbReference type="EMBL" id="CAK7233663.1"/>
    </source>
</evidence>
<feature type="domain" description="Cytochrome b561" evidence="10">
    <location>
        <begin position="80"/>
        <end position="212"/>
    </location>
</feature>
<evidence type="ECO:0000256" key="8">
    <source>
        <dbReference type="SAM" id="Phobius"/>
    </source>
</evidence>
<protein>
    <recommendedName>
        <fullName evidence="10">Cytochrome b561 domain-containing protein</fullName>
    </recommendedName>
</protein>
<feature type="transmembrane region" description="Helical" evidence="8">
    <location>
        <begin position="80"/>
        <end position="100"/>
    </location>
</feature>
<feature type="transmembrane region" description="Helical" evidence="8">
    <location>
        <begin position="154"/>
        <end position="175"/>
    </location>
</feature>
<feature type="region of interest" description="Disordered" evidence="7">
    <location>
        <begin position="291"/>
        <end position="372"/>
    </location>
</feature>
<feature type="signal peptide" evidence="9">
    <location>
        <begin position="1"/>
        <end position="21"/>
    </location>
</feature>
<evidence type="ECO:0000256" key="7">
    <source>
        <dbReference type="SAM" id="MobiDB-lite"/>
    </source>
</evidence>
<reference evidence="11 12" key="1">
    <citation type="submission" date="2024-01" db="EMBL/GenBank/DDBJ databases">
        <authorList>
            <person name="Allen C."/>
            <person name="Tagirdzhanova G."/>
        </authorList>
    </citation>
    <scope>NUCLEOTIDE SEQUENCE [LARGE SCALE GENOMIC DNA]</scope>
</reference>
<feature type="transmembrane region" description="Helical" evidence="8">
    <location>
        <begin position="221"/>
        <end position="242"/>
    </location>
</feature>
<evidence type="ECO:0000256" key="3">
    <source>
        <dbReference type="ARBA" id="ARBA00022692"/>
    </source>
</evidence>
<keyword evidence="4" id="KW-0249">Electron transport</keyword>
<comment type="caution">
    <text evidence="11">The sequence shown here is derived from an EMBL/GenBank/DDBJ whole genome shotgun (WGS) entry which is preliminary data.</text>
</comment>
<evidence type="ECO:0000256" key="1">
    <source>
        <dbReference type="ARBA" id="ARBA00004370"/>
    </source>
</evidence>
<name>A0ABP0CNV9_9PEZI</name>
<dbReference type="SMART" id="SM00665">
    <property type="entry name" value="B561"/>
    <property type="match status" value="1"/>
</dbReference>
<evidence type="ECO:0000256" key="6">
    <source>
        <dbReference type="ARBA" id="ARBA00023136"/>
    </source>
</evidence>
<evidence type="ECO:0000259" key="10">
    <source>
        <dbReference type="SMART" id="SM00665"/>
    </source>
</evidence>
<dbReference type="InterPro" id="IPR006593">
    <property type="entry name" value="Cyt_b561/ferric_Rdtase_TM"/>
</dbReference>
<evidence type="ECO:0000313" key="12">
    <source>
        <dbReference type="Proteomes" id="UP001642405"/>
    </source>
</evidence>
<feature type="transmembrane region" description="Helical" evidence="8">
    <location>
        <begin position="107"/>
        <end position="134"/>
    </location>
</feature>
<dbReference type="EMBL" id="CAWUHB010000076">
    <property type="protein sequence ID" value="CAK7233663.1"/>
    <property type="molecule type" value="Genomic_DNA"/>
</dbReference>
<gene>
    <name evidence="11" type="ORF">SCUCBS95973_008670</name>
</gene>
<accession>A0ABP0CNV9</accession>
<keyword evidence="5 8" id="KW-1133">Transmembrane helix</keyword>
<evidence type="ECO:0000256" key="4">
    <source>
        <dbReference type="ARBA" id="ARBA00022982"/>
    </source>
</evidence>
<organism evidence="11 12">
    <name type="scientific">Sporothrix curviconia</name>
    <dbReference type="NCBI Taxonomy" id="1260050"/>
    <lineage>
        <taxon>Eukaryota</taxon>
        <taxon>Fungi</taxon>
        <taxon>Dikarya</taxon>
        <taxon>Ascomycota</taxon>
        <taxon>Pezizomycotina</taxon>
        <taxon>Sordariomycetes</taxon>
        <taxon>Sordariomycetidae</taxon>
        <taxon>Ophiostomatales</taxon>
        <taxon>Ophiostomataceae</taxon>
        <taxon>Sporothrix</taxon>
    </lineage>
</organism>
<feature type="compositionally biased region" description="Gly residues" evidence="7">
    <location>
        <begin position="319"/>
        <end position="331"/>
    </location>
</feature>
<evidence type="ECO:0000256" key="2">
    <source>
        <dbReference type="ARBA" id="ARBA00022448"/>
    </source>
</evidence>
<dbReference type="CDD" id="cd08760">
    <property type="entry name" value="Cyt_b561_FRRS1_like"/>
    <property type="match status" value="1"/>
</dbReference>
<keyword evidence="2" id="KW-0813">Transport</keyword>
<keyword evidence="3 8" id="KW-0812">Transmembrane</keyword>
<comment type="subcellular location">
    <subcellularLocation>
        <location evidence="1">Membrane</location>
    </subcellularLocation>
</comment>
<dbReference type="PANTHER" id="PTHR47797:SF1">
    <property type="entry name" value="CYTOCHROME B561 DOMAIN-CONTAINING PROTEIN-RELATED"/>
    <property type="match status" value="1"/>
</dbReference>
<keyword evidence="9" id="KW-0732">Signal</keyword>
<keyword evidence="12" id="KW-1185">Reference proteome</keyword>
<dbReference type="Proteomes" id="UP001642405">
    <property type="component" value="Unassembled WGS sequence"/>
</dbReference>
<evidence type="ECO:0000256" key="5">
    <source>
        <dbReference type="ARBA" id="ARBA00022989"/>
    </source>
</evidence>
<evidence type="ECO:0000256" key="9">
    <source>
        <dbReference type="SAM" id="SignalP"/>
    </source>
</evidence>
<proteinExistence type="predicted"/>
<sequence length="372" mass="38975">MSLSTWARWALVTSLATGVLAADLTGSDDLQRYGPFGSNGPFGGGGGSSSNGGVAGSRNGNGFPGLFGINLRDAIHYRTIHGILASLSIVVLFPVGSILMRIVPGRFAIWAHALFQLMAFILYIAAAALGIYLVKMVTFPFGGGNLLSNPSTNIHPIMGIVTLATLFFQPVLGFIHHARFKQLGRRTFWSYMHLWNGRIGITVGIVNGGLGLRLANAPYSIKVAYIIVAVVVWFFWFVVAVISEVRRVRQPKTGAVPAVAGGGRMPYGRGSRAVGNDNVDGTGAFYAARVPGSRGTRLGRSPGPEMTATRNVSASATGAGAGAGAGDGTGTGAVPDNTRRQSQSLPRSGQNSPKVRESHSSSDGSEGPIIRH</sequence>
<dbReference type="PANTHER" id="PTHR47797">
    <property type="entry name" value="DEHYDROGENASE, PUTATIVE (AFU_ORTHOLOGUE AFUA_8G05805)-RELATED"/>
    <property type="match status" value="1"/>
</dbReference>
<keyword evidence="6 8" id="KW-0472">Membrane</keyword>
<feature type="transmembrane region" description="Helical" evidence="8">
    <location>
        <begin position="195"/>
        <end position="215"/>
    </location>
</feature>